<dbReference type="EMBL" id="CM056816">
    <property type="protein sequence ID" value="KAJ8633035.1"/>
    <property type="molecule type" value="Genomic_DNA"/>
</dbReference>
<keyword evidence="2" id="KW-1185">Reference proteome</keyword>
<gene>
    <name evidence="1" type="ORF">MRB53_026371</name>
</gene>
<dbReference type="Proteomes" id="UP001234297">
    <property type="component" value="Chromosome 8"/>
</dbReference>
<evidence type="ECO:0000313" key="2">
    <source>
        <dbReference type="Proteomes" id="UP001234297"/>
    </source>
</evidence>
<evidence type="ECO:0000313" key="1">
    <source>
        <dbReference type="EMBL" id="KAJ8633035.1"/>
    </source>
</evidence>
<organism evidence="1 2">
    <name type="scientific">Persea americana</name>
    <name type="common">Avocado</name>
    <dbReference type="NCBI Taxonomy" id="3435"/>
    <lineage>
        <taxon>Eukaryota</taxon>
        <taxon>Viridiplantae</taxon>
        <taxon>Streptophyta</taxon>
        <taxon>Embryophyta</taxon>
        <taxon>Tracheophyta</taxon>
        <taxon>Spermatophyta</taxon>
        <taxon>Magnoliopsida</taxon>
        <taxon>Magnoliidae</taxon>
        <taxon>Laurales</taxon>
        <taxon>Lauraceae</taxon>
        <taxon>Persea</taxon>
    </lineage>
</organism>
<accession>A0ACC2LID1</accession>
<proteinExistence type="predicted"/>
<name>A0ACC2LID1_PERAE</name>
<reference evidence="1 2" key="1">
    <citation type="journal article" date="2022" name="Hortic Res">
        <title>A haplotype resolved chromosomal level avocado genome allows analysis of novel avocado genes.</title>
        <authorList>
            <person name="Nath O."/>
            <person name="Fletcher S.J."/>
            <person name="Hayward A."/>
            <person name="Shaw L.M."/>
            <person name="Masouleh A.K."/>
            <person name="Furtado A."/>
            <person name="Henry R.J."/>
            <person name="Mitter N."/>
        </authorList>
    </citation>
    <scope>NUCLEOTIDE SEQUENCE [LARGE SCALE GENOMIC DNA]</scope>
    <source>
        <strain evidence="2">cv. Hass</strain>
    </source>
</reference>
<protein>
    <submittedName>
        <fullName evidence="1">Uncharacterized protein</fullName>
    </submittedName>
</protein>
<comment type="caution">
    <text evidence="1">The sequence shown here is derived from an EMBL/GenBank/DDBJ whole genome shotgun (WGS) entry which is preliminary data.</text>
</comment>
<sequence>MRTLLLIVDNGDEQRVASSHPTLIAMLEALTDTLEDSTRKGDEAGVAEHSDDHQSCESREKGQWNKQERKQKIKIEKAAAMAASTGRTPEIRKDVVFNKWVIFSPARARRPSDFKSHSPVNPNPQTSYSSSCPFCAGNERDCAPEIFRIPDSSSSDWKVRVIQNLYPALKRPEHHIPDPSPNSNPLVLSGIGFHEVVIETPNHSLRLSDLSPPEIGAVLLACKKRIQQLDDGSVNYVQVFKNHGASAGASLNHSHSQLMGLPLVPPTVSARLDSMKEHFDRTGKCCLCEIRAVELLIDESSHFFSIVPFAASYPFEIWVVPREHSSSFHEIDIETAIDLGRLLKIMLMKLSQQLNDPPFNFMIHTCPFQKMLQKS</sequence>